<evidence type="ECO:0000313" key="10">
    <source>
        <dbReference type="Proteomes" id="UP001082899"/>
    </source>
</evidence>
<comment type="similarity">
    <text evidence="2">Belongs to the GMC oxidoreductase family.</text>
</comment>
<organism evidence="9 10">
    <name type="scientific">Robbsia betulipollinis</name>
    <dbReference type="NCBI Taxonomy" id="2981849"/>
    <lineage>
        <taxon>Bacteria</taxon>
        <taxon>Pseudomonadati</taxon>
        <taxon>Pseudomonadota</taxon>
        <taxon>Betaproteobacteria</taxon>
        <taxon>Burkholderiales</taxon>
        <taxon>Burkholderiaceae</taxon>
        <taxon>Robbsia</taxon>
    </lineage>
</organism>
<dbReference type="Proteomes" id="UP001082899">
    <property type="component" value="Unassembled WGS sequence"/>
</dbReference>
<evidence type="ECO:0000313" key="9">
    <source>
        <dbReference type="EMBL" id="MCY0386064.1"/>
    </source>
</evidence>
<dbReference type="Pfam" id="PF00732">
    <property type="entry name" value="GMC_oxred_N"/>
    <property type="match status" value="1"/>
</dbReference>
<evidence type="ECO:0000259" key="8">
    <source>
        <dbReference type="Pfam" id="PF05199"/>
    </source>
</evidence>
<dbReference type="InterPro" id="IPR007867">
    <property type="entry name" value="GMC_OxRtase_C"/>
</dbReference>
<keyword evidence="10" id="KW-1185">Reference proteome</keyword>
<dbReference type="InterPro" id="IPR051473">
    <property type="entry name" value="P2Ox-like"/>
</dbReference>
<dbReference type="InterPro" id="IPR003953">
    <property type="entry name" value="FAD-dep_OxRdtase_2_FAD-bd"/>
</dbReference>
<dbReference type="SUPFAM" id="SSF51905">
    <property type="entry name" value="FAD/NAD(P)-binding domain"/>
    <property type="match status" value="1"/>
</dbReference>
<reference evidence="9" key="1">
    <citation type="submission" date="2022-11" db="EMBL/GenBank/DDBJ databases">
        <title>Robbsia betulipollinis sp. nov., isolated from pollen of birch (Betula pendula).</title>
        <authorList>
            <person name="Shi H."/>
            <person name="Ambika Manirajan B."/>
            <person name="Ratering S."/>
            <person name="Geissler-Plaum R."/>
            <person name="Schnell S."/>
        </authorList>
    </citation>
    <scope>NUCLEOTIDE SEQUENCE</scope>
    <source>
        <strain evidence="9">Bb-Pol-6</strain>
    </source>
</reference>
<name>A0ABT3ZHR2_9BURK</name>
<dbReference type="InterPro" id="IPR000172">
    <property type="entry name" value="GMC_OxRdtase_N"/>
</dbReference>
<keyword evidence="4" id="KW-0274">FAD</keyword>
<dbReference type="PANTHER" id="PTHR42784">
    <property type="entry name" value="PYRANOSE 2-OXIDASE"/>
    <property type="match status" value="1"/>
</dbReference>
<keyword evidence="5" id="KW-0560">Oxidoreductase</keyword>
<comment type="cofactor">
    <cofactor evidence="1">
        <name>FAD</name>
        <dbReference type="ChEBI" id="CHEBI:57692"/>
    </cofactor>
</comment>
<feature type="domain" description="Glucose-methanol-choline oxidoreductase N-terminal" evidence="6">
    <location>
        <begin position="231"/>
        <end position="317"/>
    </location>
</feature>
<dbReference type="Pfam" id="PF05199">
    <property type="entry name" value="GMC_oxred_C"/>
    <property type="match status" value="1"/>
</dbReference>
<feature type="domain" description="Glucose-methanol-choline oxidoreductase C-terminal" evidence="8">
    <location>
        <begin position="417"/>
        <end position="523"/>
    </location>
</feature>
<evidence type="ECO:0000256" key="3">
    <source>
        <dbReference type="ARBA" id="ARBA00022630"/>
    </source>
</evidence>
<comment type="caution">
    <text evidence="9">The sequence shown here is derived from an EMBL/GenBank/DDBJ whole genome shotgun (WGS) entry which is preliminary data.</text>
</comment>
<protein>
    <submittedName>
        <fullName evidence="9">GMC family oxidoreductase</fullName>
    </submittedName>
</protein>
<dbReference type="SUPFAM" id="SSF54373">
    <property type="entry name" value="FAD-linked reductases, C-terminal domain"/>
    <property type="match status" value="1"/>
</dbReference>
<evidence type="ECO:0000256" key="4">
    <source>
        <dbReference type="ARBA" id="ARBA00022827"/>
    </source>
</evidence>
<evidence type="ECO:0000256" key="1">
    <source>
        <dbReference type="ARBA" id="ARBA00001974"/>
    </source>
</evidence>
<evidence type="ECO:0000259" key="7">
    <source>
        <dbReference type="Pfam" id="PF00890"/>
    </source>
</evidence>
<dbReference type="RefSeq" id="WP_267845293.1">
    <property type="nucleotide sequence ID" value="NZ_JAPMXC010000001.1"/>
</dbReference>
<dbReference type="Gene3D" id="3.50.50.60">
    <property type="entry name" value="FAD/NAD(P)-binding domain"/>
    <property type="match status" value="2"/>
</dbReference>
<dbReference type="EMBL" id="JAPMXC010000001">
    <property type="protein sequence ID" value="MCY0386064.1"/>
    <property type="molecule type" value="Genomic_DNA"/>
</dbReference>
<dbReference type="PANTHER" id="PTHR42784:SF1">
    <property type="entry name" value="PYRANOSE 2-OXIDASE"/>
    <property type="match status" value="1"/>
</dbReference>
<gene>
    <name evidence="9" type="ORF">OVY01_02150</name>
</gene>
<accession>A0ABT3ZHR2</accession>
<evidence type="ECO:0000259" key="6">
    <source>
        <dbReference type="Pfam" id="PF00732"/>
    </source>
</evidence>
<evidence type="ECO:0000256" key="2">
    <source>
        <dbReference type="ARBA" id="ARBA00010790"/>
    </source>
</evidence>
<evidence type="ECO:0000256" key="5">
    <source>
        <dbReference type="ARBA" id="ARBA00023002"/>
    </source>
</evidence>
<dbReference type="InterPro" id="IPR036188">
    <property type="entry name" value="FAD/NAD-bd_sf"/>
</dbReference>
<keyword evidence="3" id="KW-0285">Flavoprotein</keyword>
<feature type="domain" description="FAD-dependent oxidoreductase 2 FAD-binding" evidence="7">
    <location>
        <begin position="9"/>
        <end position="41"/>
    </location>
</feature>
<sequence>MSDTNLSADVVVIGAGIAGSLAALKMARAGARVLVLESGPPLYRDKIVERFRNSPLKGDFMDPYPAMPWAPQPKFQPKDNGYLIQKGPAPYQAMYLRGVGGTTWHWAGQAFRMLPNDFRIQSLYGVGRDWPIGYDDLEPFYYEAELEIGVSGEIDQGSPRAHPYPMPPIPLPYGIQRMKERLAGSKFQVSVEPQARNSVPYDGRPACCGNNNCMPICPINAQYNGGIGARKAEEAGVRIVANAVVYRIEANDRGRIEAVHYLDPNKVSHRVTGKTFVLTANGVESPKLLMISASARYPNGIANRSGMVGRNLMDHPASSVEFFADEPIWFGRGPQRPAGINNYRDGAYRSEYASTRLDIAATSPVRYLTEKLIAQGYHGAELNEKLEYQAAHYVSFKSLFEMLPDPANRLVPSSTEKDAWGIPRLEVHYRFPEYVNRAYDHCRDDFQELVRLMGGREAVYSPRGVYSNNQHITGTMLMGNDPTNSVVDKDCRAHDHENLFIAGTGIMPSSSTVNSTLSGTALALMMAGNVLKSLRAA</sequence>
<dbReference type="Pfam" id="PF00890">
    <property type="entry name" value="FAD_binding_2"/>
    <property type="match status" value="1"/>
</dbReference>
<proteinExistence type="inferred from homology"/>